<sequence>MKPFLLLGTREEDEAARNEFDAVRRHSGLDAADLIHLRVEAEPMPPIDLADFSGVILGGSSFSASSPVKDALQQRVESELQALLHRVIAADMPFLGLCYGVGMVTSTLGGVVGPEYAETAGAVEVRLTEVGGADPLCAGLAPSFHAFVGHKEACTIPPRGAAVLALGDHCPVQMYRVNRNVYVTQFHPELAPSDFVTRISFYKHMGYFEPEAFEQIRDEALAGPVDGRQHLVLSNFVRRFAATD</sequence>
<dbReference type="InterPro" id="IPR017926">
    <property type="entry name" value="GATASE"/>
</dbReference>
<dbReference type="Proteomes" id="UP000198815">
    <property type="component" value="Unassembled WGS sequence"/>
</dbReference>
<dbReference type="RefSeq" id="WP_091969706.1">
    <property type="nucleotide sequence ID" value="NZ_FOGZ01000013.1"/>
</dbReference>
<dbReference type="NCBIfam" id="NF005743">
    <property type="entry name" value="PRK07567.1"/>
    <property type="match status" value="1"/>
</dbReference>
<dbReference type="PROSITE" id="PS51273">
    <property type="entry name" value="GATASE_TYPE_1"/>
    <property type="match status" value="1"/>
</dbReference>
<dbReference type="AlphaFoldDB" id="A0A1H9SJ57"/>
<dbReference type="GO" id="GO:0005829">
    <property type="term" value="C:cytosol"/>
    <property type="evidence" value="ECO:0007669"/>
    <property type="project" value="TreeGrafter"/>
</dbReference>
<keyword evidence="3" id="KW-1185">Reference proteome</keyword>
<evidence type="ECO:0000313" key="3">
    <source>
        <dbReference type="Proteomes" id="UP000198815"/>
    </source>
</evidence>
<dbReference type="EMBL" id="FOGZ01000013">
    <property type="protein sequence ID" value="SER85066.1"/>
    <property type="molecule type" value="Genomic_DNA"/>
</dbReference>
<proteinExistence type="predicted"/>
<dbReference type="SUPFAM" id="SSF52317">
    <property type="entry name" value="Class I glutamine amidotransferase-like"/>
    <property type="match status" value="1"/>
</dbReference>
<name>A0A1H9SJ57_9ACTN</name>
<dbReference type="InterPro" id="IPR029062">
    <property type="entry name" value="Class_I_gatase-like"/>
</dbReference>
<protein>
    <submittedName>
        <fullName evidence="2">GMP synthase (Glutamine-hydrolysing)</fullName>
    </submittedName>
</protein>
<feature type="domain" description="Glutamine amidotransferase" evidence="1">
    <location>
        <begin position="82"/>
        <end position="200"/>
    </location>
</feature>
<dbReference type="PANTHER" id="PTHR42695:SF5">
    <property type="entry name" value="GLUTAMINE AMIDOTRANSFERASE YLR126C-RELATED"/>
    <property type="match status" value="1"/>
</dbReference>
<reference evidence="2 3" key="1">
    <citation type="submission" date="2016-10" db="EMBL/GenBank/DDBJ databases">
        <authorList>
            <person name="de Groot N.N."/>
        </authorList>
    </citation>
    <scope>NUCLEOTIDE SEQUENCE [LARGE SCALE GENOMIC DNA]</scope>
    <source>
        <strain evidence="2 3">DSM 16859</strain>
    </source>
</reference>
<accession>A0A1H9SJ57</accession>
<dbReference type="CDD" id="cd01741">
    <property type="entry name" value="GATase1_1"/>
    <property type="match status" value="1"/>
</dbReference>
<organism evidence="2 3">
    <name type="scientific">Propionibacterium cyclohexanicum</name>
    <dbReference type="NCBI Taxonomy" id="64702"/>
    <lineage>
        <taxon>Bacteria</taxon>
        <taxon>Bacillati</taxon>
        <taxon>Actinomycetota</taxon>
        <taxon>Actinomycetes</taxon>
        <taxon>Propionibacteriales</taxon>
        <taxon>Propionibacteriaceae</taxon>
        <taxon>Propionibacterium</taxon>
    </lineage>
</organism>
<dbReference type="OrthoDB" id="5196541at2"/>
<dbReference type="STRING" id="64702.SAMN05443377_11375"/>
<dbReference type="InterPro" id="IPR044992">
    <property type="entry name" value="ChyE-like"/>
</dbReference>
<dbReference type="Pfam" id="PF00117">
    <property type="entry name" value="GATase"/>
    <property type="match status" value="1"/>
</dbReference>
<evidence type="ECO:0000259" key="1">
    <source>
        <dbReference type="Pfam" id="PF00117"/>
    </source>
</evidence>
<evidence type="ECO:0000313" key="2">
    <source>
        <dbReference type="EMBL" id="SER85066.1"/>
    </source>
</evidence>
<gene>
    <name evidence="2" type="ORF">SAMN05443377_11375</name>
</gene>
<dbReference type="PANTHER" id="PTHR42695">
    <property type="entry name" value="GLUTAMINE AMIDOTRANSFERASE YLR126C-RELATED"/>
    <property type="match status" value="1"/>
</dbReference>
<dbReference type="Gene3D" id="3.40.50.880">
    <property type="match status" value="1"/>
</dbReference>